<feature type="region of interest" description="Disordered" evidence="1">
    <location>
        <begin position="112"/>
        <end position="135"/>
    </location>
</feature>
<gene>
    <name evidence="2" type="ORF">PVAP13_1NG386819</name>
</gene>
<feature type="region of interest" description="Disordered" evidence="1">
    <location>
        <begin position="68"/>
        <end position="98"/>
    </location>
</feature>
<evidence type="ECO:0000256" key="1">
    <source>
        <dbReference type="SAM" id="MobiDB-lite"/>
    </source>
</evidence>
<feature type="region of interest" description="Disordered" evidence="1">
    <location>
        <begin position="165"/>
        <end position="229"/>
    </location>
</feature>
<feature type="compositionally biased region" description="Basic residues" evidence="1">
    <location>
        <begin position="165"/>
        <end position="177"/>
    </location>
</feature>
<organism evidence="2 3">
    <name type="scientific">Panicum virgatum</name>
    <name type="common">Blackwell switchgrass</name>
    <dbReference type="NCBI Taxonomy" id="38727"/>
    <lineage>
        <taxon>Eukaryota</taxon>
        <taxon>Viridiplantae</taxon>
        <taxon>Streptophyta</taxon>
        <taxon>Embryophyta</taxon>
        <taxon>Tracheophyta</taxon>
        <taxon>Spermatophyta</taxon>
        <taxon>Magnoliopsida</taxon>
        <taxon>Liliopsida</taxon>
        <taxon>Poales</taxon>
        <taxon>Poaceae</taxon>
        <taxon>PACMAD clade</taxon>
        <taxon>Panicoideae</taxon>
        <taxon>Panicodae</taxon>
        <taxon>Paniceae</taxon>
        <taxon>Panicinae</taxon>
        <taxon>Panicum</taxon>
        <taxon>Panicum sect. Hiantes</taxon>
    </lineage>
</organism>
<name>A0A8T0X1I8_PANVG</name>
<proteinExistence type="predicted"/>
<dbReference type="Proteomes" id="UP000823388">
    <property type="component" value="Chromosome 1N"/>
</dbReference>
<evidence type="ECO:0000313" key="2">
    <source>
        <dbReference type="EMBL" id="KAG2652578.1"/>
    </source>
</evidence>
<keyword evidence="3" id="KW-1185">Reference proteome</keyword>
<evidence type="ECO:0000313" key="3">
    <source>
        <dbReference type="Proteomes" id="UP000823388"/>
    </source>
</evidence>
<comment type="caution">
    <text evidence="2">The sequence shown here is derived from an EMBL/GenBank/DDBJ whole genome shotgun (WGS) entry which is preliminary data.</text>
</comment>
<dbReference type="AlphaFoldDB" id="A0A8T0X1I8"/>
<reference evidence="2" key="1">
    <citation type="submission" date="2020-05" db="EMBL/GenBank/DDBJ databases">
        <title>WGS assembly of Panicum virgatum.</title>
        <authorList>
            <person name="Lovell J.T."/>
            <person name="Jenkins J."/>
            <person name="Shu S."/>
            <person name="Juenger T.E."/>
            <person name="Schmutz J."/>
        </authorList>
    </citation>
    <scope>NUCLEOTIDE SEQUENCE</scope>
    <source>
        <strain evidence="2">AP13</strain>
    </source>
</reference>
<accession>A0A8T0X1I8</accession>
<dbReference type="EMBL" id="CM029038">
    <property type="protein sequence ID" value="KAG2652578.1"/>
    <property type="molecule type" value="Genomic_DNA"/>
</dbReference>
<feature type="compositionally biased region" description="Low complexity" evidence="1">
    <location>
        <begin position="124"/>
        <end position="135"/>
    </location>
</feature>
<protein>
    <submittedName>
        <fullName evidence="2">Uncharacterized protein</fullName>
    </submittedName>
</protein>
<sequence length="229" mass="24341">MVPCSLQGRAAITSATPAALRPAARARTSASCLAAAWPAVHSACRRAWPPRAPPAVALGRRVLRPSSRLARRGRSFPPRRTVVGQPRPLLSAAPRRGRPAVAVPLSTAGAIGRPDLARPPPLRPWSSPSWPSLPAWRRGREAMGREEGSRPPWCIRLALAGRHGARAGRRAARRVGHPCRPPARPSPRSLTARHREGSGVAGGGGAPPLEDGRRPQQGRGRVGERGGRE</sequence>